<feature type="domain" description="VWFC" evidence="1">
    <location>
        <begin position="28"/>
        <end position="100"/>
    </location>
</feature>
<dbReference type="PROSITE" id="PS50184">
    <property type="entry name" value="VWFC_2"/>
    <property type="match status" value="1"/>
</dbReference>
<sequence length="185" mass="21156">MKRCKPVYEESCHCPVRFECPDHRSNDSVCYHDGKTYQIGEEVESGNPCQICRCSKSRYLGTYISCNHVDCPRQRDKFGGEGCYPTFELDSCCRTGSSCSKEEVCEFGGTGYRLGQMMKIPENPCLTCICDENWNGVLNNSSCRVITCPDLDEHWRMLDEKCIPVYYPSACCPIEFHCETKKEEI</sequence>
<dbReference type="AlphaFoldDB" id="A0A0A0V9W0"/>
<name>A0A0A0V9W0_SCYTH</name>
<dbReference type="EMBL" id="KF860647">
    <property type="protein sequence ID" value="AIW62566.1"/>
    <property type="molecule type" value="mRNA"/>
</dbReference>
<accession>A0A0A0V9W0</accession>
<reference evidence="2" key="1">
    <citation type="submission" date="2013-11" db="EMBL/GenBank/DDBJ databases">
        <authorList>
            <person name="Thropp P.A."/>
            <person name="Correa S.M."/>
            <person name="Garb J.E."/>
            <person name="Binford G.J."/>
        </authorList>
    </citation>
    <scope>NUCLEOTIDE SEQUENCE</scope>
    <source>
        <tissue evidence="2">Venom gland</tissue>
    </source>
</reference>
<evidence type="ECO:0000313" key="2">
    <source>
        <dbReference type="EMBL" id="AIW62566.1"/>
    </source>
</evidence>
<reference evidence="2" key="2">
    <citation type="journal article" date="2014" name="J. Proteome Res.">
        <title>Spit and venom from scytodes spiders: a diverse and distinct cocktail.</title>
        <authorList>
            <person name="Zobel-Thropp P.A."/>
            <person name="Correa S.M."/>
            <person name="Garb J.E."/>
            <person name="Binford G.J."/>
        </authorList>
    </citation>
    <scope>NUCLEOTIDE SEQUENCE</scope>
    <source>
        <tissue evidence="2">Venom gland</tissue>
    </source>
</reference>
<dbReference type="SMART" id="SM00214">
    <property type="entry name" value="VWC"/>
    <property type="match status" value="2"/>
</dbReference>
<proteinExistence type="evidence at transcript level"/>
<evidence type="ECO:0000259" key="1">
    <source>
        <dbReference type="PROSITE" id="PS50184"/>
    </source>
</evidence>
<feature type="non-terminal residue" evidence="2">
    <location>
        <position position="185"/>
    </location>
</feature>
<protein>
    <recommendedName>
        <fullName evidence="1">VWFC domain-containing protein</fullName>
    </recommendedName>
</protein>
<organism evidence="2">
    <name type="scientific">Scytodes thoracica</name>
    <name type="common">Spitting spider</name>
    <name type="synonym">Aranea thoracica</name>
    <dbReference type="NCBI Taxonomy" id="1112478"/>
    <lineage>
        <taxon>Eukaryota</taxon>
        <taxon>Metazoa</taxon>
        <taxon>Ecdysozoa</taxon>
        <taxon>Arthropoda</taxon>
        <taxon>Chelicerata</taxon>
        <taxon>Arachnida</taxon>
        <taxon>Araneae</taxon>
        <taxon>Araneomorphae</taxon>
        <taxon>Haplogynae</taxon>
        <taxon>Scytodoidea</taxon>
        <taxon>Scytodidae</taxon>
        <taxon>Scytodes</taxon>
    </lineage>
</organism>
<dbReference type="Gene3D" id="2.10.70.10">
    <property type="entry name" value="Complement Module, domain 1"/>
    <property type="match status" value="1"/>
</dbReference>
<dbReference type="InterPro" id="IPR001007">
    <property type="entry name" value="VWF_dom"/>
</dbReference>